<evidence type="ECO:0000313" key="1">
    <source>
        <dbReference type="EMBL" id="KKK72954.1"/>
    </source>
</evidence>
<reference evidence="1" key="1">
    <citation type="journal article" date="2015" name="Nature">
        <title>Complex archaea that bridge the gap between prokaryotes and eukaryotes.</title>
        <authorList>
            <person name="Spang A."/>
            <person name="Saw J.H."/>
            <person name="Jorgensen S.L."/>
            <person name="Zaremba-Niedzwiedzka K."/>
            <person name="Martijn J."/>
            <person name="Lind A.E."/>
            <person name="van Eijk R."/>
            <person name="Schleper C."/>
            <person name="Guy L."/>
            <person name="Ettema T.J."/>
        </authorList>
    </citation>
    <scope>NUCLEOTIDE SEQUENCE</scope>
</reference>
<organism evidence="1">
    <name type="scientific">marine sediment metagenome</name>
    <dbReference type="NCBI Taxonomy" id="412755"/>
    <lineage>
        <taxon>unclassified sequences</taxon>
        <taxon>metagenomes</taxon>
        <taxon>ecological metagenomes</taxon>
    </lineage>
</organism>
<accession>A0A0F9A2Z3</accession>
<dbReference type="AlphaFoldDB" id="A0A0F9A2Z3"/>
<sequence length="33" mass="3788">DELDLAKGYLALENQLRTLKRVHGVLARIARRV</sequence>
<name>A0A0F9A2Z3_9ZZZZ</name>
<feature type="non-terminal residue" evidence="1">
    <location>
        <position position="1"/>
    </location>
</feature>
<comment type="caution">
    <text evidence="1">The sequence shown here is derived from an EMBL/GenBank/DDBJ whole genome shotgun (WGS) entry which is preliminary data.</text>
</comment>
<proteinExistence type="predicted"/>
<gene>
    <name evidence="1" type="ORF">LCGC14_2898750</name>
</gene>
<protein>
    <submittedName>
        <fullName evidence="1">Uncharacterized protein</fullName>
    </submittedName>
</protein>
<dbReference type="EMBL" id="LAZR01057002">
    <property type="protein sequence ID" value="KKK72954.1"/>
    <property type="molecule type" value="Genomic_DNA"/>
</dbReference>